<gene>
    <name evidence="2" type="ORF">HNQ65_003078</name>
</gene>
<dbReference type="Proteomes" id="UP000590740">
    <property type="component" value="Unassembled WGS sequence"/>
</dbReference>
<organism evidence="2 3">
    <name type="scientific">Prosthecobacter vanneervenii</name>
    <dbReference type="NCBI Taxonomy" id="48466"/>
    <lineage>
        <taxon>Bacteria</taxon>
        <taxon>Pseudomonadati</taxon>
        <taxon>Verrucomicrobiota</taxon>
        <taxon>Verrucomicrobiia</taxon>
        <taxon>Verrucomicrobiales</taxon>
        <taxon>Verrucomicrobiaceae</taxon>
        <taxon>Prosthecobacter</taxon>
    </lineage>
</organism>
<reference evidence="2 3" key="1">
    <citation type="submission" date="2020-08" db="EMBL/GenBank/DDBJ databases">
        <title>Genomic Encyclopedia of Type Strains, Phase IV (KMG-IV): sequencing the most valuable type-strain genomes for metagenomic binning, comparative biology and taxonomic classification.</title>
        <authorList>
            <person name="Goeker M."/>
        </authorList>
    </citation>
    <scope>NUCLEOTIDE SEQUENCE [LARGE SCALE GENOMIC DNA]</scope>
    <source>
        <strain evidence="2 3">DSM 12252</strain>
    </source>
</reference>
<proteinExistence type="predicted"/>
<dbReference type="RefSeq" id="WP_184340415.1">
    <property type="nucleotide sequence ID" value="NZ_JACHIG010000006.1"/>
</dbReference>
<sequence length="544" mass="60617">MKFTATLVLSAVLMVPVMAADLGLMHNFDGDLSFRGVTPEDSVVKLKQLIDEEAKLPVNTVCWCIGAGSDILYYPTKVASTWGWRKTKYTEDPKWKTRIEKCRVATEAGLDAPRIVGERLHELGLKFVPSYRMNDGHFTTDPLEYPLTGRFWMENQDATIGASPVPAFEGYKHLLNYARESVRAFRLAVIFETMERYADLMDGLELDFNRFQIFFPPGEAEKGAPLITEMLRRVRSRLEEQSAKQKRAMPLIVRVPPALKNCAWSGLEVEKWMRERLVDVVIPAPLMTLTHDMPIDEFVCIAKPAGVQIVGSIYGRGGYNWPFAANHQAATYDMEVKREPDAAQILGSILNQRQLGADGVQIFNFSFASDSASMAAAIKGGIWREPPGSRRYQVTQSYFHDSEDSYEYRKQLPLALRPGVVSKLRLLIGEYLAKAVPKPDYVGLRLGLSGANKTFAPLALRVVVNGRAFHEGDVAGQLVVTTGKRHGNGSHPPPTEAYVQWPVSDLSQLHEGWNDIEITLLPASLAQPLQLVELEVGVVAQTSN</sequence>
<protein>
    <recommendedName>
        <fullName evidence="4">Glycosyl hydrolase-like 10 domain-containing protein</fullName>
    </recommendedName>
</protein>
<keyword evidence="3" id="KW-1185">Reference proteome</keyword>
<comment type="caution">
    <text evidence="2">The sequence shown here is derived from an EMBL/GenBank/DDBJ whole genome shotgun (WGS) entry which is preliminary data.</text>
</comment>
<keyword evidence="1" id="KW-0732">Signal</keyword>
<evidence type="ECO:0000256" key="1">
    <source>
        <dbReference type="SAM" id="SignalP"/>
    </source>
</evidence>
<name>A0A7W7YCB1_9BACT</name>
<feature type="chain" id="PRO_5030675423" description="Glycosyl hydrolase-like 10 domain-containing protein" evidence="1">
    <location>
        <begin position="20"/>
        <end position="544"/>
    </location>
</feature>
<dbReference type="EMBL" id="JACHIG010000006">
    <property type="protein sequence ID" value="MBB5033490.1"/>
    <property type="molecule type" value="Genomic_DNA"/>
</dbReference>
<dbReference type="AlphaFoldDB" id="A0A7W7YCB1"/>
<feature type="signal peptide" evidence="1">
    <location>
        <begin position="1"/>
        <end position="19"/>
    </location>
</feature>
<accession>A0A7W7YCB1</accession>
<evidence type="ECO:0000313" key="3">
    <source>
        <dbReference type="Proteomes" id="UP000590740"/>
    </source>
</evidence>
<evidence type="ECO:0008006" key="4">
    <source>
        <dbReference type="Google" id="ProtNLM"/>
    </source>
</evidence>
<evidence type="ECO:0000313" key="2">
    <source>
        <dbReference type="EMBL" id="MBB5033490.1"/>
    </source>
</evidence>